<dbReference type="EMBL" id="GBXM01091215">
    <property type="protein sequence ID" value="JAH17362.1"/>
    <property type="molecule type" value="Transcribed_RNA"/>
</dbReference>
<dbReference type="AlphaFoldDB" id="A0A0E9QLL4"/>
<proteinExistence type="predicted"/>
<protein>
    <submittedName>
        <fullName evidence="1">Uncharacterized protein</fullName>
    </submittedName>
</protein>
<sequence>MGWNCPSHKMMDFDWPQPDLSQSCQGQYISIPQVPHLSEVT</sequence>
<evidence type="ECO:0000313" key="1">
    <source>
        <dbReference type="EMBL" id="JAH17362.1"/>
    </source>
</evidence>
<accession>A0A0E9QLL4</accession>
<reference evidence="1" key="1">
    <citation type="submission" date="2014-11" db="EMBL/GenBank/DDBJ databases">
        <authorList>
            <person name="Amaro Gonzalez C."/>
        </authorList>
    </citation>
    <scope>NUCLEOTIDE SEQUENCE</scope>
</reference>
<reference evidence="1" key="2">
    <citation type="journal article" date="2015" name="Fish Shellfish Immunol.">
        <title>Early steps in the European eel (Anguilla anguilla)-Vibrio vulnificus interaction in the gills: Role of the RtxA13 toxin.</title>
        <authorList>
            <person name="Callol A."/>
            <person name="Pajuelo D."/>
            <person name="Ebbesson L."/>
            <person name="Teles M."/>
            <person name="MacKenzie S."/>
            <person name="Amaro C."/>
        </authorList>
    </citation>
    <scope>NUCLEOTIDE SEQUENCE</scope>
</reference>
<organism evidence="1">
    <name type="scientific">Anguilla anguilla</name>
    <name type="common">European freshwater eel</name>
    <name type="synonym">Muraena anguilla</name>
    <dbReference type="NCBI Taxonomy" id="7936"/>
    <lineage>
        <taxon>Eukaryota</taxon>
        <taxon>Metazoa</taxon>
        <taxon>Chordata</taxon>
        <taxon>Craniata</taxon>
        <taxon>Vertebrata</taxon>
        <taxon>Euteleostomi</taxon>
        <taxon>Actinopterygii</taxon>
        <taxon>Neopterygii</taxon>
        <taxon>Teleostei</taxon>
        <taxon>Anguilliformes</taxon>
        <taxon>Anguillidae</taxon>
        <taxon>Anguilla</taxon>
    </lineage>
</organism>
<name>A0A0E9QLL4_ANGAN</name>